<accession>A0A7Y4F0I3</accession>
<gene>
    <name evidence="1" type="ORF">F0254_23335</name>
</gene>
<comment type="caution">
    <text evidence="1">The sequence shown here is derived from an EMBL/GenBank/DDBJ whole genome shotgun (WGS) entry which is preliminary data.</text>
</comment>
<dbReference type="Proteomes" id="UP000532247">
    <property type="component" value="Unassembled WGS sequence"/>
</dbReference>
<proteinExistence type="predicted"/>
<reference evidence="1 2" key="1">
    <citation type="submission" date="2019-09" db="EMBL/GenBank/DDBJ databases">
        <title>Draft genome sequencing and comparative genomics of hatchery-associated Vibrios.</title>
        <authorList>
            <person name="Kehlet-Delgado H."/>
            <person name="Mueller R.S."/>
        </authorList>
    </citation>
    <scope>NUCLEOTIDE SEQUENCE [LARGE SCALE GENOMIC DNA]</scope>
    <source>
        <strain evidence="1 2">081416A</strain>
    </source>
</reference>
<dbReference type="AlphaFoldDB" id="A0A7Y4F0I3"/>
<organism evidence="1 2">
    <name type="scientific">Vibrio alginolyticus</name>
    <dbReference type="NCBI Taxonomy" id="663"/>
    <lineage>
        <taxon>Bacteria</taxon>
        <taxon>Pseudomonadati</taxon>
        <taxon>Pseudomonadota</taxon>
        <taxon>Gammaproteobacteria</taxon>
        <taxon>Vibrionales</taxon>
        <taxon>Vibrionaceae</taxon>
        <taxon>Vibrio</taxon>
    </lineage>
</organism>
<dbReference type="EMBL" id="VTYF01000022">
    <property type="protein sequence ID" value="NOI11756.1"/>
    <property type="molecule type" value="Genomic_DNA"/>
</dbReference>
<protein>
    <submittedName>
        <fullName evidence="1">Uncharacterized protein</fullName>
    </submittedName>
</protein>
<sequence>MLFEKLDKGDVVFVRRTVNVNSGWCTRTLGTFFIPAEVTAVTKARFKAMVLRDVLSPIEMTFRRDDGVEHRSGSQRLIAFKLGQNTQDGVVTDQFKEWQECCKLARDIRDVRHLVNVNDIDPMKMTQALCDEVLAVIAKLPRKANGY</sequence>
<evidence type="ECO:0000313" key="1">
    <source>
        <dbReference type="EMBL" id="NOI11756.1"/>
    </source>
</evidence>
<name>A0A7Y4F0I3_VIBAL</name>
<evidence type="ECO:0000313" key="2">
    <source>
        <dbReference type="Proteomes" id="UP000532247"/>
    </source>
</evidence>
<dbReference type="RefSeq" id="WP_042522708.1">
    <property type="nucleotide sequence ID" value="NZ_JAGDJK010000015.1"/>
</dbReference>